<dbReference type="EMBL" id="PXNQ02000006">
    <property type="protein sequence ID" value="RNF34479.1"/>
    <property type="molecule type" value="Genomic_DNA"/>
</dbReference>
<organism evidence="2 3">
    <name type="scientific">Paracoccus methylarcula</name>
    <dbReference type="NCBI Taxonomy" id="72022"/>
    <lineage>
        <taxon>Bacteria</taxon>
        <taxon>Pseudomonadati</taxon>
        <taxon>Pseudomonadota</taxon>
        <taxon>Alphaproteobacteria</taxon>
        <taxon>Rhodobacterales</taxon>
        <taxon>Paracoccaceae</taxon>
        <taxon>Paracoccus</taxon>
    </lineage>
</organism>
<evidence type="ECO:0000313" key="3">
    <source>
        <dbReference type="Proteomes" id="UP000238137"/>
    </source>
</evidence>
<gene>
    <name evidence="2" type="ORF">A7A09_011360</name>
</gene>
<sequence>MERLFSAGWGKLSRFFPRSGIDRQPGRLLLLLRLENMQILTDRLEQAGMTHLLEQEAAHLRDALRPQDPVQILAPGLFAITLHCNCWTAAMTVARRVQQHGQRRLAVMGQTIRPVLTGLLIPHPRLTWISKARLLRQGQMKMDSFGPAELGRIIPLDSPCDQLADELPLTIADAMKAGQMIAHFQPKVCCHSGRVTGFEALARWQHPMQGVLPPESFMPGLAETDHIALTGVMLQHALDALVFWDESGNHVETASLNISNVELGDPDLSETILQELEKRRLAPSRLVLELLESIVPINSDPVARKNLKHLLEAGCRLDLDDFGTGYAGLDAVRTFSVHRIKIDRSYVTGCDIDANQQRMVSAILAMAGQLGIETIAEGAETQQEHAYLAQLGCDEVQGYAVARPMPLEETLEFMARHEDRIASLPGIVPGKLI</sequence>
<dbReference type="InterPro" id="IPR050706">
    <property type="entry name" value="Cyclic-di-GMP_PDE-like"/>
</dbReference>
<keyword evidence="3" id="KW-1185">Reference proteome</keyword>
<dbReference type="RefSeq" id="WP_106691518.1">
    <property type="nucleotide sequence ID" value="NZ_PXNQ02000006.1"/>
</dbReference>
<accession>A0A422QWZ3</accession>
<dbReference type="PANTHER" id="PTHR33121:SF70">
    <property type="entry name" value="SIGNALING PROTEIN YKOW"/>
    <property type="match status" value="1"/>
</dbReference>
<dbReference type="Proteomes" id="UP000238137">
    <property type="component" value="Unassembled WGS sequence"/>
</dbReference>
<dbReference type="CDD" id="cd01948">
    <property type="entry name" value="EAL"/>
    <property type="match status" value="1"/>
</dbReference>
<feature type="domain" description="EAL" evidence="1">
    <location>
        <begin position="164"/>
        <end position="418"/>
    </location>
</feature>
<evidence type="ECO:0000313" key="2">
    <source>
        <dbReference type="EMBL" id="RNF34479.1"/>
    </source>
</evidence>
<comment type="caution">
    <text evidence="2">The sequence shown here is derived from an EMBL/GenBank/DDBJ whole genome shotgun (WGS) entry which is preliminary data.</text>
</comment>
<protein>
    <submittedName>
        <fullName evidence="2">EAL domain-containing protein</fullName>
    </submittedName>
</protein>
<reference evidence="2" key="1">
    <citation type="submission" date="2018-05" db="EMBL/GenBank/DDBJ databases">
        <title>Reclassification of Methylarcula marina and Methylarcula terricola as Paracoccus methylarcula sp.nov., comb.nov. and Paracoccus terricola comb.nov.</title>
        <authorList>
            <person name="Shmareva M.N."/>
            <person name="Doronina N.V."/>
            <person name="Vasilenko O.V."/>
            <person name="Tarlachkov S.V."/>
            <person name="Trotsenko Y.A."/>
        </authorList>
    </citation>
    <scope>NUCLEOTIDE SEQUENCE [LARGE SCALE GENOMIC DNA]</scope>
    <source>
        <strain evidence="2">VKM B-2159</strain>
    </source>
</reference>
<evidence type="ECO:0000259" key="1">
    <source>
        <dbReference type="PROSITE" id="PS50883"/>
    </source>
</evidence>
<dbReference type="SMART" id="SM00052">
    <property type="entry name" value="EAL"/>
    <property type="match status" value="1"/>
</dbReference>
<dbReference type="OrthoDB" id="9814202at2"/>
<dbReference type="PANTHER" id="PTHR33121">
    <property type="entry name" value="CYCLIC DI-GMP PHOSPHODIESTERASE PDEF"/>
    <property type="match status" value="1"/>
</dbReference>
<dbReference type="Pfam" id="PF00563">
    <property type="entry name" value="EAL"/>
    <property type="match status" value="1"/>
</dbReference>
<dbReference type="GO" id="GO:0071111">
    <property type="term" value="F:cyclic-guanylate-specific phosphodiesterase activity"/>
    <property type="evidence" value="ECO:0007669"/>
    <property type="project" value="InterPro"/>
</dbReference>
<dbReference type="Gene3D" id="3.20.20.450">
    <property type="entry name" value="EAL domain"/>
    <property type="match status" value="1"/>
</dbReference>
<dbReference type="PROSITE" id="PS50883">
    <property type="entry name" value="EAL"/>
    <property type="match status" value="1"/>
</dbReference>
<dbReference type="InterPro" id="IPR001633">
    <property type="entry name" value="EAL_dom"/>
</dbReference>
<dbReference type="SUPFAM" id="SSF141868">
    <property type="entry name" value="EAL domain-like"/>
    <property type="match status" value="1"/>
</dbReference>
<proteinExistence type="predicted"/>
<name>A0A422QWZ3_9RHOB</name>
<dbReference type="AlphaFoldDB" id="A0A422QWZ3"/>
<dbReference type="InterPro" id="IPR035919">
    <property type="entry name" value="EAL_sf"/>
</dbReference>